<dbReference type="InterPro" id="IPR006221">
    <property type="entry name" value="TrpG/PapA_dom"/>
</dbReference>
<dbReference type="PANTHER" id="PTHR11236">
    <property type="entry name" value="AMINOBENZOATE/ANTHRANILATE SYNTHASE"/>
    <property type="match status" value="1"/>
</dbReference>
<dbReference type="Gene3D" id="3.60.120.10">
    <property type="entry name" value="Anthranilate synthase"/>
    <property type="match status" value="1"/>
</dbReference>
<organism evidence="7 8">
    <name type="scientific">Nocardioides endophyticus</name>
    <dbReference type="NCBI Taxonomy" id="1353775"/>
    <lineage>
        <taxon>Bacteria</taxon>
        <taxon>Bacillati</taxon>
        <taxon>Actinomycetota</taxon>
        <taxon>Actinomycetes</taxon>
        <taxon>Propionibacteriales</taxon>
        <taxon>Nocardioidaceae</taxon>
        <taxon>Nocardioides</taxon>
    </lineage>
</organism>
<feature type="domain" description="Chorismate-utilising enzyme C-terminal" evidence="6">
    <location>
        <begin position="126"/>
        <end position="391"/>
    </location>
</feature>
<evidence type="ECO:0000313" key="7">
    <source>
        <dbReference type="EMBL" id="GAA4749428.1"/>
    </source>
</evidence>
<keyword evidence="2" id="KW-0315">Glutamine amidotransferase</keyword>
<dbReference type="InterPro" id="IPR017926">
    <property type="entry name" value="GATASE"/>
</dbReference>
<feature type="domain" description="Glutamine amidotransferase" evidence="5">
    <location>
        <begin position="455"/>
        <end position="631"/>
    </location>
</feature>
<dbReference type="Proteomes" id="UP001499882">
    <property type="component" value="Unassembled WGS sequence"/>
</dbReference>
<evidence type="ECO:0000256" key="3">
    <source>
        <dbReference type="ARBA" id="ARBA00023239"/>
    </source>
</evidence>
<dbReference type="InterPro" id="IPR029062">
    <property type="entry name" value="Class_I_gatase-like"/>
</dbReference>
<dbReference type="EC" id="4.1.3.27" evidence="1"/>
<evidence type="ECO:0000313" key="8">
    <source>
        <dbReference type="Proteomes" id="UP001499882"/>
    </source>
</evidence>
<dbReference type="PRINTS" id="PR00097">
    <property type="entry name" value="ANTSNTHASEII"/>
</dbReference>
<keyword evidence="3" id="KW-0456">Lyase</keyword>
<dbReference type="SUPFAM" id="SSF56322">
    <property type="entry name" value="ADC synthase"/>
    <property type="match status" value="1"/>
</dbReference>
<dbReference type="PRINTS" id="PR00096">
    <property type="entry name" value="GATASE"/>
</dbReference>
<evidence type="ECO:0000256" key="4">
    <source>
        <dbReference type="ARBA" id="ARBA00047683"/>
    </source>
</evidence>
<evidence type="ECO:0000256" key="2">
    <source>
        <dbReference type="ARBA" id="ARBA00022962"/>
    </source>
</evidence>
<evidence type="ECO:0000256" key="1">
    <source>
        <dbReference type="ARBA" id="ARBA00012266"/>
    </source>
</evidence>
<dbReference type="PANTHER" id="PTHR11236:SF49">
    <property type="entry name" value="ANTHRANILATE SYNTHASE COMPONENT 1"/>
    <property type="match status" value="1"/>
</dbReference>
<reference evidence="8" key="1">
    <citation type="journal article" date="2019" name="Int. J. Syst. Evol. Microbiol.">
        <title>The Global Catalogue of Microorganisms (GCM) 10K type strain sequencing project: providing services to taxonomists for standard genome sequencing and annotation.</title>
        <authorList>
            <consortium name="The Broad Institute Genomics Platform"/>
            <consortium name="The Broad Institute Genome Sequencing Center for Infectious Disease"/>
            <person name="Wu L."/>
            <person name="Ma J."/>
        </authorList>
    </citation>
    <scope>NUCLEOTIDE SEQUENCE [LARGE SCALE GENOMIC DNA]</scope>
    <source>
        <strain evidence="8">JCM 18532</strain>
    </source>
</reference>
<proteinExistence type="predicted"/>
<dbReference type="InterPro" id="IPR019999">
    <property type="entry name" value="Anth_synth_I-like"/>
</dbReference>
<dbReference type="Pfam" id="PF00425">
    <property type="entry name" value="Chorismate_bind"/>
    <property type="match status" value="1"/>
</dbReference>
<gene>
    <name evidence="7" type="ORF">GCM10023350_38180</name>
</gene>
<dbReference type="RefSeq" id="WP_345528529.1">
    <property type="nucleotide sequence ID" value="NZ_BAABKN010000023.1"/>
</dbReference>
<dbReference type="Gene3D" id="3.40.50.880">
    <property type="match status" value="1"/>
</dbReference>
<sequence length="645" mass="69737">MTTTPSAREAIAAIQGHEAWAIIRRSTRAGDRPTVGVVGGRRSVVESILDVPLAEGVPEAGHIADRLVAIPFRQVRERGFEAHDDGTPLVVVDVEAELEFSVAEVIDAIDDTGLEFSDRGGFETDDEEYGKLVEAIIRDEIGQGEGANLVIGRHYRASVADWGADKALTVFKRLLERERGSYWTYVFFTGDRYLVGASPERHVSIHGGDVRMNPISGTFRIPSDSDAEAGPGLKRELLDFLADEKEIYELFMVVDEELKMMCDICHEGGQVLGPFLKPMSRLVHTEYLLAGRTTRDPREVLRDTMYAATVTGSPVENACRLIKQYESVGRGYYGAALAILGRDEEGGPVVDSPIVIRTADVGLDGRLTVTAGATLVRDSDAAYEVAETHAKAGGILSAFGLVPPAPTPSVNVAELVSDEDVLLALNARNQRLSRFWLTDQGGAAPDPRLAGRSAVILDGEDDFVNMLRHVLGVFGMSSSVVRHEDYVPGSLDGFDLVIVGPGPGDPRDGDDPKMAQLRAAVAELMAAERAFLAVCLGHQALCHHLGLELAYKDIVFQGTQSPVSIDGRTERVGFYNTFVGRVGAAGVPDGVAVEADGETGDIHLLRGPHYRGIQFHAESILTENGFDLLHTLVRDLLLRPRDNAG</sequence>
<accession>A0ABP8Z8P9</accession>
<dbReference type="CDD" id="cd01743">
    <property type="entry name" value="GATase1_Anthranilate_Synthase"/>
    <property type="match status" value="1"/>
</dbReference>
<name>A0ABP8Z8P9_9ACTN</name>
<dbReference type="PROSITE" id="PS51273">
    <property type="entry name" value="GATASE_TYPE_1"/>
    <property type="match status" value="1"/>
</dbReference>
<evidence type="ECO:0000259" key="6">
    <source>
        <dbReference type="Pfam" id="PF00425"/>
    </source>
</evidence>
<protein>
    <recommendedName>
        <fullName evidence="1">anthranilate synthase</fullName>
        <ecNumber evidence="1">4.1.3.27</ecNumber>
    </recommendedName>
</protein>
<evidence type="ECO:0000259" key="5">
    <source>
        <dbReference type="Pfam" id="PF00117"/>
    </source>
</evidence>
<dbReference type="Pfam" id="PF00117">
    <property type="entry name" value="GATase"/>
    <property type="match status" value="1"/>
</dbReference>
<dbReference type="SUPFAM" id="SSF52317">
    <property type="entry name" value="Class I glutamine amidotransferase-like"/>
    <property type="match status" value="1"/>
</dbReference>
<dbReference type="InterPro" id="IPR015890">
    <property type="entry name" value="Chorismate_C"/>
</dbReference>
<dbReference type="EMBL" id="BAABKN010000023">
    <property type="protein sequence ID" value="GAA4749428.1"/>
    <property type="molecule type" value="Genomic_DNA"/>
</dbReference>
<comment type="caution">
    <text evidence="7">The sequence shown here is derived from an EMBL/GenBank/DDBJ whole genome shotgun (WGS) entry which is preliminary data.</text>
</comment>
<keyword evidence="8" id="KW-1185">Reference proteome</keyword>
<dbReference type="InterPro" id="IPR005801">
    <property type="entry name" value="ADC_synthase"/>
</dbReference>
<comment type="catalytic activity">
    <reaction evidence="4">
        <text>chorismate + L-glutamine = anthranilate + pyruvate + L-glutamate + H(+)</text>
        <dbReference type="Rhea" id="RHEA:21732"/>
        <dbReference type="ChEBI" id="CHEBI:15361"/>
        <dbReference type="ChEBI" id="CHEBI:15378"/>
        <dbReference type="ChEBI" id="CHEBI:16567"/>
        <dbReference type="ChEBI" id="CHEBI:29748"/>
        <dbReference type="ChEBI" id="CHEBI:29985"/>
        <dbReference type="ChEBI" id="CHEBI:58359"/>
        <dbReference type="EC" id="4.1.3.27"/>
    </reaction>
</comment>